<feature type="region of interest" description="Disordered" evidence="1">
    <location>
        <begin position="65"/>
        <end position="188"/>
    </location>
</feature>
<dbReference type="InterPro" id="IPR040254">
    <property type="entry name" value="Ecm3-like"/>
</dbReference>
<feature type="compositionally biased region" description="Basic and acidic residues" evidence="1">
    <location>
        <begin position="65"/>
        <end position="75"/>
    </location>
</feature>
<evidence type="ECO:0000313" key="3">
    <source>
        <dbReference type="Proteomes" id="UP000186136"/>
    </source>
</evidence>
<dbReference type="Proteomes" id="UP000186136">
    <property type="component" value="Unassembled WGS sequence"/>
</dbReference>
<protein>
    <submittedName>
        <fullName evidence="2">Uncharacterized protein</fullName>
    </submittedName>
</protein>
<feature type="compositionally biased region" description="Polar residues" evidence="1">
    <location>
        <begin position="179"/>
        <end position="188"/>
    </location>
</feature>
<feature type="compositionally biased region" description="Polar residues" evidence="1">
    <location>
        <begin position="76"/>
        <end position="95"/>
    </location>
</feature>
<feature type="region of interest" description="Disordered" evidence="1">
    <location>
        <begin position="208"/>
        <end position="232"/>
    </location>
</feature>
<dbReference type="PANTHER" id="PTHR31274">
    <property type="entry name" value="PROTEIN ECM3"/>
    <property type="match status" value="1"/>
</dbReference>
<sequence>MQNVSDLPIAYIQAVSVFSTTQQNKGTAYVIIWLAMYVVTQFNCGLFQLVEWDFNYTDKYYNKSADDSTDIEKNDTSSVNTGIDASSTTAATNEKSAAGQPKKTPSNNADADSSSDSYYDDTVNIDDSNMPNMYTAPTITSASTESPISPTSSVASSYSRQQQQQPPRQHDELQRKRSLSNNLNPRPLTLVTSKISQLSRANSRTSAIARIPSARNMNQDADAPDNSLTIRR</sequence>
<organism evidence="2 3">
    <name type="scientific">Pichia membranifaciens</name>
    <dbReference type="NCBI Taxonomy" id="4926"/>
    <lineage>
        <taxon>Eukaryota</taxon>
        <taxon>Fungi</taxon>
        <taxon>Dikarya</taxon>
        <taxon>Ascomycota</taxon>
        <taxon>Saccharomycotina</taxon>
        <taxon>Pichiomycetes</taxon>
        <taxon>Pichiales</taxon>
        <taxon>Pichiaceae</taxon>
        <taxon>Pichia</taxon>
    </lineage>
</organism>
<dbReference type="PANTHER" id="PTHR31274:SF1">
    <property type="entry name" value="AGL149CP"/>
    <property type="match status" value="1"/>
</dbReference>
<keyword evidence="3" id="KW-1185">Reference proteome</keyword>
<comment type="caution">
    <text evidence="2">The sequence shown here is derived from an EMBL/GenBank/DDBJ whole genome shotgun (WGS) entry which is preliminary data.</text>
</comment>
<dbReference type="EMBL" id="BDGI01000134">
    <property type="protein sequence ID" value="GAV29729.1"/>
    <property type="molecule type" value="Genomic_DNA"/>
</dbReference>
<feature type="compositionally biased region" description="Low complexity" evidence="1">
    <location>
        <begin position="106"/>
        <end position="121"/>
    </location>
</feature>
<evidence type="ECO:0000313" key="2">
    <source>
        <dbReference type="EMBL" id="GAV29729.1"/>
    </source>
</evidence>
<feature type="compositionally biased region" description="Low complexity" evidence="1">
    <location>
        <begin position="146"/>
        <end position="167"/>
    </location>
</feature>
<dbReference type="OrthoDB" id="435607at2759"/>
<evidence type="ECO:0000256" key="1">
    <source>
        <dbReference type="SAM" id="MobiDB-lite"/>
    </source>
</evidence>
<reference evidence="2 3" key="1">
    <citation type="submission" date="2016-08" db="EMBL/GenBank/DDBJ databases">
        <title>Whole genome shotgun sequence of Pichia membranifaciens KS47-1.</title>
        <authorList>
            <person name="Konishi M."/>
            <person name="Ishida M."/>
            <person name="Arakawa T."/>
            <person name="Kato Y."/>
            <person name="Horiuchi J."/>
        </authorList>
    </citation>
    <scope>NUCLEOTIDE SEQUENCE [LARGE SCALE GENOMIC DNA]</scope>
    <source>
        <strain evidence="2 3">KS47-1</strain>
    </source>
</reference>
<name>A0A1Q2YJK8_9ASCO</name>
<feature type="compositionally biased region" description="Polar residues" evidence="1">
    <location>
        <begin position="125"/>
        <end position="145"/>
    </location>
</feature>
<gene>
    <name evidence="2" type="ORF">PMKS-003231</name>
</gene>
<proteinExistence type="predicted"/>
<accession>A0A1Q2YJK8</accession>
<dbReference type="AlphaFoldDB" id="A0A1Q2YJK8"/>